<evidence type="ECO:0000313" key="1">
    <source>
        <dbReference type="EMBL" id="MDR6218948.1"/>
    </source>
</evidence>
<organism evidence="1 2">
    <name type="scientific">Deinococcus soli</name>
    <name type="common">ex Cha et al. 2016</name>
    <dbReference type="NCBI Taxonomy" id="1309411"/>
    <lineage>
        <taxon>Bacteria</taxon>
        <taxon>Thermotogati</taxon>
        <taxon>Deinococcota</taxon>
        <taxon>Deinococci</taxon>
        <taxon>Deinococcales</taxon>
        <taxon>Deinococcaceae</taxon>
        <taxon>Deinococcus</taxon>
    </lineage>
</organism>
<dbReference type="EMBL" id="JAVDQK010000005">
    <property type="protein sequence ID" value="MDR6218948.1"/>
    <property type="molecule type" value="Genomic_DNA"/>
</dbReference>
<name>A0AAE3XDN5_9DEIO</name>
<comment type="caution">
    <text evidence="1">The sequence shown here is derived from an EMBL/GenBank/DDBJ whole genome shotgun (WGS) entry which is preliminary data.</text>
</comment>
<sequence length="157" mass="16359">MTAALTLPRTLPETLFQLLTHGRADAPQAARLTGAPERQAAAAALWHLGPTATRRALLVAPSIADVSVVRHALFARGCDVALDGLRTLTFADLTTPGVPGDVETLLILGDATLSDAQVARLMAVPARLRLTFSAGRADPAAQARFGPAVVLRGEVLP</sequence>
<dbReference type="RefSeq" id="WP_309853812.1">
    <property type="nucleotide sequence ID" value="NZ_JAVDQJ010000004.1"/>
</dbReference>
<accession>A0AAE3XDN5</accession>
<gene>
    <name evidence="1" type="ORF">J2Y00_002545</name>
</gene>
<reference evidence="1" key="1">
    <citation type="submission" date="2023-07" db="EMBL/GenBank/DDBJ databases">
        <title>Sorghum-associated microbial communities from plants grown in Nebraska, USA.</title>
        <authorList>
            <person name="Schachtman D."/>
        </authorList>
    </citation>
    <scope>NUCLEOTIDE SEQUENCE</scope>
    <source>
        <strain evidence="1">BE330</strain>
    </source>
</reference>
<dbReference type="AlphaFoldDB" id="A0AAE3XDN5"/>
<evidence type="ECO:0000313" key="2">
    <source>
        <dbReference type="Proteomes" id="UP001185331"/>
    </source>
</evidence>
<proteinExistence type="predicted"/>
<protein>
    <submittedName>
        <fullName evidence="1">Uncharacterized protein</fullName>
    </submittedName>
</protein>
<dbReference type="Proteomes" id="UP001185331">
    <property type="component" value="Unassembled WGS sequence"/>
</dbReference>